<reference evidence="8 9" key="1">
    <citation type="submission" date="2016-10" db="EMBL/GenBank/DDBJ databases">
        <authorList>
            <person name="de Groot N.N."/>
        </authorList>
    </citation>
    <scope>NUCLEOTIDE SEQUENCE [LARGE SCALE GENOMIC DNA]</scope>
    <source>
        <strain evidence="8 9">DSM 19803</strain>
    </source>
</reference>
<dbReference type="InterPro" id="IPR010827">
    <property type="entry name" value="BamA/TamA_POTRA"/>
</dbReference>
<accession>A0A1G7VEU0</accession>
<comment type="subcellular location">
    <subcellularLocation>
        <location evidence="1">Membrane</location>
    </subcellularLocation>
</comment>
<dbReference type="STRING" id="470826.SAMN04488027_103250"/>
<keyword evidence="4" id="KW-0472">Membrane</keyword>
<evidence type="ECO:0000256" key="4">
    <source>
        <dbReference type="ARBA" id="ARBA00023136"/>
    </source>
</evidence>
<keyword evidence="2" id="KW-0812">Transmembrane</keyword>
<evidence type="ECO:0000313" key="8">
    <source>
        <dbReference type="EMBL" id="SDG57889.1"/>
    </source>
</evidence>
<dbReference type="GO" id="GO:0019867">
    <property type="term" value="C:outer membrane"/>
    <property type="evidence" value="ECO:0007669"/>
    <property type="project" value="InterPro"/>
</dbReference>
<dbReference type="EMBL" id="FNCW01000003">
    <property type="protein sequence ID" value="SDG57889.1"/>
    <property type="molecule type" value="Genomic_DNA"/>
</dbReference>
<feature type="domain" description="POTRA" evidence="7">
    <location>
        <begin position="125"/>
        <end position="179"/>
    </location>
</feature>
<evidence type="ECO:0000256" key="2">
    <source>
        <dbReference type="ARBA" id="ARBA00022692"/>
    </source>
</evidence>
<organism evidence="8 9">
    <name type="scientific">Psychroflexus sediminis</name>
    <dbReference type="NCBI Taxonomy" id="470826"/>
    <lineage>
        <taxon>Bacteria</taxon>
        <taxon>Pseudomonadati</taxon>
        <taxon>Bacteroidota</taxon>
        <taxon>Flavobacteriia</taxon>
        <taxon>Flavobacteriales</taxon>
        <taxon>Flavobacteriaceae</taxon>
        <taxon>Psychroflexus</taxon>
    </lineage>
</organism>
<dbReference type="InterPro" id="IPR000184">
    <property type="entry name" value="Bac_surfAg_D15"/>
</dbReference>
<dbReference type="Pfam" id="PF07244">
    <property type="entry name" value="POTRA"/>
    <property type="match status" value="1"/>
</dbReference>
<dbReference type="PROSITE" id="PS51257">
    <property type="entry name" value="PROKAR_LIPOPROTEIN"/>
    <property type="match status" value="1"/>
</dbReference>
<dbReference type="InterPro" id="IPR039910">
    <property type="entry name" value="D15-like"/>
</dbReference>
<gene>
    <name evidence="8" type="ORF">SAMN04488027_103250</name>
</gene>
<dbReference type="PANTHER" id="PTHR12815">
    <property type="entry name" value="SORTING AND ASSEMBLY MACHINERY SAMM50 PROTEIN FAMILY MEMBER"/>
    <property type="match status" value="1"/>
</dbReference>
<keyword evidence="3" id="KW-0732">Signal</keyword>
<evidence type="ECO:0000256" key="1">
    <source>
        <dbReference type="ARBA" id="ARBA00004370"/>
    </source>
</evidence>
<keyword evidence="5" id="KW-0998">Cell outer membrane</keyword>
<proteinExistence type="predicted"/>
<sequence>MNNGLTKLPLILLITFLFFSCDVTRKLSENEFLITKQTIRSSDTLVTKNEIYNQLSQQTNTKLLGFPLKLQIYNLAQTKPEERFINWVGKRKKRTNRLVSLLSKRQVIQLKKFWVNANNTIKNTGEPPALFDEEQTKISLQQLESWYWNHGWFNAKVNYKIQKDSLNQTVKIDYNIDPGALYTIDSISENIESEAADSLYQRIKKTNSIEVGKAYSTQDFNRDRDFISRYFRNHGLYHFEKEFISFYADTLGNNQKINLELNISNRSVNLQDTVASIPFKVHKISQVNVFPDYDGTTRKVEDSVRYKKTNIYTFGNLKLNPKVLSNFIFIKKDSLYRDIDRARTNNRISETRIFKYPNILYQDDPRDSTGTGLIANIFLTPKERFSTNFSVDVSQSNIQQFGIGFNTSILARNVFRGAETLELSGRGNFGSSRDLANSEDQFLDIIEYGVDLRLNFPRIIFPFSTQKIIKNTMSPFTSAGIGFSTQKNIGLDRRNLNATFGYRWKPMDRTSYQFDLMNIQFVNNLNAANFFNVFRNSYSELNQIARNNIDEVNPEFLSENNEGELDLIIPTGTQGFIEAINNQDIDLSDEDQQTAGSLIERRERLTENNLIVASNFSYDFSTRRDIYDQDFSQFRGKIELAGNLLSLFAGPLKLEQTPEGNYRLFDVQFSQYVKTELNYIKYWDLGSQQVIAARAYGGIAIPYGNANSIPFPRSFFAGGPNDNRGWRPYDLGPGSTNAVNDFNEANFKLTFNAEYRFNLFGSLNSALFIDAGNIWNVFDNIDDPAATFDGLQDLSELSIASGFGLRYDIDFFVIRMDLGFKTYNPGNEGSKWFKNYNFSNAVFNFGINYPF</sequence>
<evidence type="ECO:0000256" key="5">
    <source>
        <dbReference type="ARBA" id="ARBA00023237"/>
    </source>
</evidence>
<name>A0A1G7VEU0_9FLAO</name>
<evidence type="ECO:0000259" key="6">
    <source>
        <dbReference type="Pfam" id="PF01103"/>
    </source>
</evidence>
<evidence type="ECO:0000259" key="7">
    <source>
        <dbReference type="Pfam" id="PF07244"/>
    </source>
</evidence>
<dbReference type="AlphaFoldDB" id="A0A1G7VEU0"/>
<keyword evidence="9" id="KW-1185">Reference proteome</keyword>
<protein>
    <submittedName>
        <fullName evidence="8">Surface antigen variable number repeat-containing protein</fullName>
    </submittedName>
</protein>
<dbReference type="PANTHER" id="PTHR12815:SF47">
    <property type="entry name" value="TRANSLOCATION AND ASSEMBLY MODULE SUBUNIT TAMA"/>
    <property type="match status" value="1"/>
</dbReference>
<feature type="domain" description="Bacterial surface antigen (D15)" evidence="6">
    <location>
        <begin position="492"/>
        <end position="849"/>
    </location>
</feature>
<dbReference type="Pfam" id="PF01103">
    <property type="entry name" value="Omp85"/>
    <property type="match status" value="1"/>
</dbReference>
<evidence type="ECO:0000313" key="9">
    <source>
        <dbReference type="Proteomes" id="UP000199296"/>
    </source>
</evidence>
<dbReference type="Gene3D" id="3.10.20.310">
    <property type="entry name" value="membrane protein fhac"/>
    <property type="match status" value="1"/>
</dbReference>
<dbReference type="OrthoDB" id="9814535at2"/>
<dbReference type="Gene3D" id="2.40.160.50">
    <property type="entry name" value="membrane protein fhac: a member of the omp85/tpsb transporter family"/>
    <property type="match status" value="1"/>
</dbReference>
<dbReference type="Proteomes" id="UP000199296">
    <property type="component" value="Unassembled WGS sequence"/>
</dbReference>
<dbReference type="RefSeq" id="WP_093366049.1">
    <property type="nucleotide sequence ID" value="NZ_FNCW01000003.1"/>
</dbReference>
<evidence type="ECO:0000256" key="3">
    <source>
        <dbReference type="ARBA" id="ARBA00022729"/>
    </source>
</evidence>